<dbReference type="Proteomes" id="UP000006890">
    <property type="component" value="Chromosome"/>
</dbReference>
<keyword evidence="9" id="KW-1185">Reference proteome</keyword>
<dbReference type="Pfam" id="PF05592">
    <property type="entry name" value="Bac_rhamnosid"/>
    <property type="match status" value="1"/>
</dbReference>
<dbReference type="PANTHER" id="PTHR33307">
    <property type="entry name" value="ALPHA-RHAMNOSIDASE (EUROFUNG)"/>
    <property type="match status" value="1"/>
</dbReference>
<dbReference type="AlphaFoldDB" id="E4Q7Y4"/>
<dbReference type="InterPro" id="IPR016007">
    <property type="entry name" value="Alpha_rhamnosid"/>
</dbReference>
<dbReference type="Pfam" id="PF25788">
    <property type="entry name" value="Ig_Rha78A_N"/>
    <property type="match status" value="1"/>
</dbReference>
<dbReference type="HOGENOM" id="CLU_002926_1_1_9"/>
<dbReference type="InterPro" id="IPR008902">
    <property type="entry name" value="Rhamnosid_concanavalin"/>
</dbReference>
<dbReference type="STRING" id="632292.Calhy_2197"/>
<reference key="1">
    <citation type="submission" date="2010-09" db="EMBL/GenBank/DDBJ databases">
        <title>Complete sequence of Caldicellulosiruptor hydrothermalis 108.</title>
        <authorList>
            <consortium name="US DOE Joint Genome Institute"/>
            <person name="Lucas S."/>
            <person name="Copeland A."/>
            <person name="Lapidus A."/>
            <person name="Cheng J.-F."/>
            <person name="Bruce D."/>
            <person name="Goodwin L."/>
            <person name="Pitluck S."/>
            <person name="Davenport K."/>
            <person name="Detter J.C."/>
            <person name="Han C."/>
            <person name="Tapia R."/>
            <person name="Land M."/>
            <person name="Hauser L."/>
            <person name="Chang Y.-J."/>
            <person name="Jeffries C."/>
            <person name="Kyrpides N."/>
            <person name="Ivanova N."/>
            <person name="Mikhailova N."/>
            <person name="Blumer-Schuette S.E."/>
            <person name="Kelly R.M."/>
            <person name="Woyke T."/>
        </authorList>
    </citation>
    <scope>NUCLEOTIDE SEQUENCE</scope>
    <source>
        <strain>108</strain>
    </source>
</reference>
<dbReference type="OrthoDB" id="9761045at2"/>
<dbReference type="Pfam" id="PF17390">
    <property type="entry name" value="Bac_rhamnosid_C"/>
    <property type="match status" value="1"/>
</dbReference>
<comment type="catalytic activity">
    <reaction evidence="1">
        <text>Hydrolysis of terminal non-reducing alpha-L-rhamnose residues in alpha-L-rhamnosides.</text>
        <dbReference type="EC" id="3.2.1.40"/>
    </reaction>
</comment>
<name>E4Q7Y4_CALH1</name>
<feature type="domain" description="Bacterial alpha-L-rhamnosidase N-terminal" evidence="5">
    <location>
        <begin position="143"/>
        <end position="312"/>
    </location>
</feature>
<dbReference type="KEGG" id="chd:Calhy_2197"/>
<feature type="domain" description="Alpha-L-rhamnosidase six-hairpin glycosidase" evidence="6">
    <location>
        <begin position="428"/>
        <end position="776"/>
    </location>
</feature>
<evidence type="ECO:0000259" key="6">
    <source>
        <dbReference type="Pfam" id="PF17389"/>
    </source>
</evidence>
<evidence type="ECO:0000259" key="4">
    <source>
        <dbReference type="Pfam" id="PF05592"/>
    </source>
</evidence>
<feature type="domain" description="Alpha-L-rhamnosidase C-terminal" evidence="7">
    <location>
        <begin position="779"/>
        <end position="850"/>
    </location>
</feature>
<dbReference type="EC" id="3.2.1.40" evidence="2"/>
<proteinExistence type="predicted"/>
<evidence type="ECO:0000259" key="7">
    <source>
        <dbReference type="Pfam" id="PF17390"/>
    </source>
</evidence>
<dbReference type="InterPro" id="IPR008928">
    <property type="entry name" value="6-hairpin_glycosidase_sf"/>
</dbReference>
<evidence type="ECO:0000256" key="2">
    <source>
        <dbReference type="ARBA" id="ARBA00012652"/>
    </source>
</evidence>
<dbReference type="Gene3D" id="1.50.10.10">
    <property type="match status" value="1"/>
</dbReference>
<evidence type="ECO:0000256" key="1">
    <source>
        <dbReference type="ARBA" id="ARBA00001445"/>
    </source>
</evidence>
<evidence type="ECO:0000259" key="5">
    <source>
        <dbReference type="Pfam" id="PF08531"/>
    </source>
</evidence>
<sequence length="888" mass="104104">MSIRVEEIRCEYKENPIGIDILRPKFSWKLMSEEYNIYQTAYRILVAKDPKFENVVWDSGKINSNQSVHIEYDGPSLESRTRYYYKIKVWDNKGNESEWSPINFWEMGILDKKEWIAKWISPRENPENPEACPYIRKEFLLKKNIKWARVYVSSLGMYELHLNGLRVGDWYFTPGWTSYHKRIQYQTYDVTSFLRVGKNAIGVILGPGWYKGYLTWEKVKNIYGERLALILQLHIQYEDGDEEIIITDNNWKFAYGPILMSEIYDGEIYDANLEEEGWDLPNFNDNKWENVEEIEYSKEVLIAQESLPVRKIEELKLISLIRTPANQLVIDMGQNMVGWVRFKVSGQKGEKVVLKHAEILDKDGNFYTENLRKAKQTIEYTLKGNEVEIFEPHFTYQGFRYVLVENYPGEVNLENFTGIVIHTDLEITGYFRCSDELINKLQHNIVWGQKGNFVDIPTDCPQRDERLGWTGDAQVFMRTACFNMNVAPFFTKWLHDLKVEQFSNGGMPFVIPDVLYVLPNRENKHSSSGWGDAVVICPWTLYLCYGDKRILEELYENMKAWIEYIRKQGENEYLWNTGFHFGDWLALDASEGSYTGSTPRDLIATAFYAYSTSLLVKSAKVLGKNEDAEKYTKLYSKIVESFRKEFVRPDGQLIADTQTAYVLALMFDLIEEKHKKKAITRLVQLIEENNYHLTTGFLSTPYLCHVLTKYGYVDIAYKLLLQKDYPSWLYQILKGATTIWEHWDGIKEDGSLWDPAMNSFNHYAYGSIGDWLYRVVAGIDTSEEKPGYKHILIKPYPQAFQFVEAQYNSINGLIKVFWENKKNEFYMKVHIPPNTSASIYLPYSEKLDEKEISFTPRSEIREIRKEKEGVVIKTGSGKYEFRYSFKQY</sequence>
<feature type="domain" description="Alpha-L-rhamnosidase concanavalin-like" evidence="4">
    <location>
        <begin position="322"/>
        <end position="422"/>
    </location>
</feature>
<dbReference type="eggNOG" id="COG3408">
    <property type="taxonomic scope" value="Bacteria"/>
</dbReference>
<dbReference type="PANTHER" id="PTHR33307:SF6">
    <property type="entry name" value="ALPHA-RHAMNOSIDASE (EUROFUNG)-RELATED"/>
    <property type="match status" value="1"/>
</dbReference>
<dbReference type="CAZy" id="GH78">
    <property type="family name" value="Glycoside Hydrolase Family 78"/>
</dbReference>
<dbReference type="InterPro" id="IPR035396">
    <property type="entry name" value="Bac_rhamnosid6H"/>
</dbReference>
<dbReference type="EMBL" id="CP002219">
    <property type="protein sequence ID" value="ADQ07902.1"/>
    <property type="molecule type" value="Genomic_DNA"/>
</dbReference>
<dbReference type="Gene3D" id="2.60.420.10">
    <property type="entry name" value="Maltose phosphorylase, domain 3"/>
    <property type="match status" value="1"/>
</dbReference>
<accession>E4Q7Y4</accession>
<dbReference type="InterPro" id="IPR013737">
    <property type="entry name" value="Bac_rhamnosid_N"/>
</dbReference>
<keyword evidence="3" id="KW-0378">Hydrolase</keyword>
<dbReference type="InterPro" id="IPR035398">
    <property type="entry name" value="Bac_rhamnosid_C"/>
</dbReference>
<dbReference type="Pfam" id="PF17389">
    <property type="entry name" value="Bac_rhamnosid6H"/>
    <property type="match status" value="1"/>
</dbReference>
<dbReference type="RefSeq" id="WP_013404045.1">
    <property type="nucleotide sequence ID" value="NC_014652.1"/>
</dbReference>
<evidence type="ECO:0000313" key="8">
    <source>
        <dbReference type="EMBL" id="ADQ07902.1"/>
    </source>
</evidence>
<evidence type="ECO:0000313" key="9">
    <source>
        <dbReference type="Proteomes" id="UP000006890"/>
    </source>
</evidence>
<reference evidence="8 9" key="2">
    <citation type="journal article" date="2011" name="J. Bacteriol.">
        <title>Complete genome sequences for the anaerobic, extremely thermophilic plant biomass-degrading bacteria Caldicellulosiruptor hydrothermalis, Caldicellulosiruptor kristjanssonii, Caldicellulosiruptor kronotskyensis, Caldicellulosiruptor owensenis, and Caldicellulosiruptor lactoaceticus.</title>
        <authorList>
            <person name="Blumer-Schuette S.E."/>
            <person name="Ozdemir I."/>
            <person name="Mistry D."/>
            <person name="Lucas S."/>
            <person name="Lapidus A."/>
            <person name="Cheng J.F."/>
            <person name="Goodwin L.A."/>
            <person name="Pitluck S."/>
            <person name="Land M.L."/>
            <person name="Hauser L.J."/>
            <person name="Woyke T."/>
            <person name="Mikhailova N."/>
            <person name="Pati A."/>
            <person name="Kyrpides N.C."/>
            <person name="Ivanova N."/>
            <person name="Detter J.C."/>
            <person name="Walston-Davenport K."/>
            <person name="Han S."/>
            <person name="Adams M.W."/>
            <person name="Kelly R.M."/>
        </authorList>
    </citation>
    <scope>NUCLEOTIDE SEQUENCE [LARGE SCALE GENOMIC DNA]</scope>
    <source>
        <strain evidence="9">DSM 18901 / VKM B-2411 / 108</strain>
    </source>
</reference>
<dbReference type="SUPFAM" id="SSF48208">
    <property type="entry name" value="Six-hairpin glycosidases"/>
    <property type="match status" value="1"/>
</dbReference>
<dbReference type="PIRSF" id="PIRSF010631">
    <property type="entry name" value="A-rhamnsds"/>
    <property type="match status" value="1"/>
</dbReference>
<protein>
    <recommendedName>
        <fullName evidence="2">alpha-L-rhamnosidase</fullName>
        <ecNumber evidence="2">3.2.1.40</ecNumber>
    </recommendedName>
</protein>
<organism evidence="8 9">
    <name type="scientific">Caldicellulosiruptor hydrothermalis (strain DSM 18901 / VKM B-2411 / 108)</name>
    <dbReference type="NCBI Taxonomy" id="632292"/>
    <lineage>
        <taxon>Bacteria</taxon>
        <taxon>Bacillati</taxon>
        <taxon>Bacillota</taxon>
        <taxon>Bacillota incertae sedis</taxon>
        <taxon>Caldicellulosiruptorales</taxon>
        <taxon>Caldicellulosiruptoraceae</taxon>
        <taxon>Caldicellulosiruptor</taxon>
    </lineage>
</organism>
<dbReference type="Gene3D" id="2.60.40.10">
    <property type="entry name" value="Immunoglobulins"/>
    <property type="match status" value="1"/>
</dbReference>
<dbReference type="GO" id="GO:0005975">
    <property type="term" value="P:carbohydrate metabolic process"/>
    <property type="evidence" value="ECO:0007669"/>
    <property type="project" value="InterPro"/>
</dbReference>
<evidence type="ECO:0000256" key="3">
    <source>
        <dbReference type="ARBA" id="ARBA00022801"/>
    </source>
</evidence>
<dbReference type="InterPro" id="IPR012341">
    <property type="entry name" value="6hp_glycosidase-like_sf"/>
</dbReference>
<dbReference type="Gene3D" id="2.60.120.260">
    <property type="entry name" value="Galactose-binding domain-like"/>
    <property type="match status" value="2"/>
</dbReference>
<gene>
    <name evidence="8" type="ordered locus">Calhy_2197</name>
</gene>
<dbReference type="InterPro" id="IPR013783">
    <property type="entry name" value="Ig-like_fold"/>
</dbReference>
<dbReference type="GO" id="GO:0030596">
    <property type="term" value="F:alpha-L-rhamnosidase activity"/>
    <property type="evidence" value="ECO:0007669"/>
    <property type="project" value="UniProtKB-EC"/>
</dbReference>
<dbReference type="Pfam" id="PF08531">
    <property type="entry name" value="Bac_rhamnosid_N"/>
    <property type="match status" value="1"/>
</dbReference>